<dbReference type="InterPro" id="IPR001199">
    <property type="entry name" value="Cyt_B5-like_heme/steroid-bd"/>
</dbReference>
<dbReference type="GO" id="GO:0020037">
    <property type="term" value="F:heme binding"/>
    <property type="evidence" value="ECO:0007669"/>
    <property type="project" value="InterPro"/>
</dbReference>
<gene>
    <name evidence="6" type="ORF">COT80_01485</name>
</gene>
<dbReference type="PANTHER" id="PTHR19359">
    <property type="entry name" value="CYTOCHROME B5"/>
    <property type="match status" value="1"/>
</dbReference>
<dbReference type="InterPro" id="IPR050668">
    <property type="entry name" value="Cytochrome_b5"/>
</dbReference>
<keyword evidence="2" id="KW-0479">Metal-binding</keyword>
<dbReference type="GO" id="GO:0016020">
    <property type="term" value="C:membrane"/>
    <property type="evidence" value="ECO:0007669"/>
    <property type="project" value="TreeGrafter"/>
</dbReference>
<evidence type="ECO:0000256" key="2">
    <source>
        <dbReference type="ARBA" id="ARBA00022723"/>
    </source>
</evidence>
<dbReference type="SMART" id="SM01117">
    <property type="entry name" value="Cyt-b5"/>
    <property type="match status" value="1"/>
</dbReference>
<name>A0A2H0W4D9_9BACT</name>
<dbReference type="PRINTS" id="PR00363">
    <property type="entry name" value="CYTOCHROMEB5"/>
</dbReference>
<organism evidence="6 7">
    <name type="scientific">Candidatus Buchananbacteria bacterium CG10_big_fil_rev_8_21_14_0_10_33_19</name>
    <dbReference type="NCBI Taxonomy" id="1974525"/>
    <lineage>
        <taxon>Bacteria</taxon>
        <taxon>Candidatus Buchananiibacteriota</taxon>
    </lineage>
</organism>
<evidence type="ECO:0000256" key="1">
    <source>
        <dbReference type="ARBA" id="ARBA00022617"/>
    </source>
</evidence>
<reference evidence="7" key="1">
    <citation type="submission" date="2017-09" db="EMBL/GenBank/DDBJ databases">
        <title>Depth-based differentiation of microbial function through sediment-hosted aquifers and enrichment of novel symbionts in the deep terrestrial subsurface.</title>
        <authorList>
            <person name="Probst A.J."/>
            <person name="Ladd B."/>
            <person name="Jarett J.K."/>
            <person name="Geller-Mcgrath D.E."/>
            <person name="Sieber C.M.K."/>
            <person name="Emerson J.B."/>
            <person name="Anantharaman K."/>
            <person name="Thomas B.C."/>
            <person name="Malmstrom R."/>
            <person name="Stieglmeier M."/>
            <person name="Klingl A."/>
            <person name="Woyke T."/>
            <person name="Ryan C.M."/>
            <person name="Banfield J.F."/>
        </authorList>
    </citation>
    <scope>NUCLEOTIDE SEQUENCE [LARGE SCALE GENOMIC DNA]</scope>
</reference>
<evidence type="ECO:0000256" key="3">
    <source>
        <dbReference type="ARBA" id="ARBA00023004"/>
    </source>
</evidence>
<dbReference type="EMBL" id="PEZY01000005">
    <property type="protein sequence ID" value="PIS06225.1"/>
    <property type="molecule type" value="Genomic_DNA"/>
</dbReference>
<comment type="caution">
    <text evidence="6">The sequence shown here is derived from an EMBL/GenBank/DDBJ whole genome shotgun (WGS) entry which is preliminary data.</text>
</comment>
<dbReference type="Gene3D" id="3.10.120.10">
    <property type="entry name" value="Cytochrome b5-like heme/steroid binding domain"/>
    <property type="match status" value="1"/>
</dbReference>
<dbReference type="InterPro" id="IPR036400">
    <property type="entry name" value="Cyt_B5-like_heme/steroid_sf"/>
</dbReference>
<dbReference type="SUPFAM" id="SSF55856">
    <property type="entry name" value="Cytochrome b5-like heme/steroid binding domain"/>
    <property type="match status" value="1"/>
</dbReference>
<evidence type="ECO:0000313" key="6">
    <source>
        <dbReference type="EMBL" id="PIS06225.1"/>
    </source>
</evidence>
<dbReference type="PROSITE" id="PS00191">
    <property type="entry name" value="CYTOCHROME_B5_1"/>
    <property type="match status" value="1"/>
</dbReference>
<dbReference type="AlphaFoldDB" id="A0A2H0W4D9"/>
<evidence type="ECO:0000313" key="7">
    <source>
        <dbReference type="Proteomes" id="UP000229056"/>
    </source>
</evidence>
<sequence length="122" mass="13456">MKKITLVFLLVFVIIVGGIFTVNFFNTWAGFNYSVDNNVNISPTINLVFSEVSAHSSPDDCYLVINSKIYDLSSYIGKHPGGRDNITDNCGSEVTGVFASIHSNFAWDLLSSYYVGDLSQNN</sequence>
<dbReference type="GO" id="GO:0046872">
    <property type="term" value="F:metal ion binding"/>
    <property type="evidence" value="ECO:0007669"/>
    <property type="project" value="UniProtKB-KW"/>
</dbReference>
<proteinExistence type="inferred from homology"/>
<evidence type="ECO:0000256" key="4">
    <source>
        <dbReference type="ARBA" id="ARBA00038168"/>
    </source>
</evidence>
<comment type="similarity">
    <text evidence="4">Belongs to the cytochrome b5 family.</text>
</comment>
<keyword evidence="1" id="KW-0349">Heme</keyword>
<feature type="domain" description="Cytochrome b5 heme-binding" evidence="5">
    <location>
        <begin position="50"/>
        <end position="119"/>
    </location>
</feature>
<dbReference type="InterPro" id="IPR018506">
    <property type="entry name" value="Cyt_B5_heme-BS"/>
</dbReference>
<evidence type="ECO:0000259" key="5">
    <source>
        <dbReference type="PROSITE" id="PS50255"/>
    </source>
</evidence>
<dbReference type="PROSITE" id="PS50255">
    <property type="entry name" value="CYTOCHROME_B5_2"/>
    <property type="match status" value="1"/>
</dbReference>
<protein>
    <recommendedName>
        <fullName evidence="5">Cytochrome b5 heme-binding domain-containing protein</fullName>
    </recommendedName>
</protein>
<dbReference type="Proteomes" id="UP000229056">
    <property type="component" value="Unassembled WGS sequence"/>
</dbReference>
<keyword evidence="3" id="KW-0408">Iron</keyword>
<accession>A0A2H0W4D9</accession>
<dbReference type="Pfam" id="PF00173">
    <property type="entry name" value="Cyt-b5"/>
    <property type="match status" value="1"/>
</dbReference>